<protein>
    <recommendedName>
        <fullName evidence="9">Major facilitator superfamily (MFS) profile domain-containing protein</fullName>
    </recommendedName>
</protein>
<comment type="subcellular location">
    <subcellularLocation>
        <location evidence="1">Membrane</location>
        <topology evidence="1">Multi-pass membrane protein</topology>
    </subcellularLocation>
</comment>
<dbReference type="OrthoDB" id="3936150at2759"/>
<feature type="transmembrane region" description="Helical" evidence="8">
    <location>
        <begin position="124"/>
        <end position="147"/>
    </location>
</feature>
<dbReference type="EMBL" id="BDGX01000001">
    <property type="protein sequence ID" value="GAV46565.1"/>
    <property type="molecule type" value="Genomic_DNA"/>
</dbReference>
<dbReference type="SUPFAM" id="SSF103473">
    <property type="entry name" value="MFS general substrate transporter"/>
    <property type="match status" value="1"/>
</dbReference>
<evidence type="ECO:0000256" key="6">
    <source>
        <dbReference type="ARBA" id="ARBA00038347"/>
    </source>
</evidence>
<comment type="caution">
    <text evidence="10">The sequence shown here is derived from an EMBL/GenBank/DDBJ whole genome shotgun (WGS) entry which is preliminary data.</text>
</comment>
<keyword evidence="3 8" id="KW-0812">Transmembrane</keyword>
<dbReference type="InterPro" id="IPR011701">
    <property type="entry name" value="MFS"/>
</dbReference>
<reference evidence="10 11" key="1">
    <citation type="submission" date="2016-08" db="EMBL/GenBank/DDBJ databases">
        <title>Draft genome sequence of allopolyploid Zygosaccharomyces rouxii.</title>
        <authorList>
            <person name="Watanabe J."/>
            <person name="Uehara K."/>
            <person name="Mogi Y."/>
            <person name="Tsukioka Y."/>
        </authorList>
    </citation>
    <scope>NUCLEOTIDE SEQUENCE [LARGE SCALE GENOMIC DNA]</scope>
    <source>
        <strain evidence="10 11">NBRC 110957</strain>
    </source>
</reference>
<dbReference type="Pfam" id="PF07690">
    <property type="entry name" value="MFS_1"/>
    <property type="match status" value="1"/>
</dbReference>
<keyword evidence="5 8" id="KW-0472">Membrane</keyword>
<evidence type="ECO:0000256" key="5">
    <source>
        <dbReference type="ARBA" id="ARBA00023136"/>
    </source>
</evidence>
<feature type="transmembrane region" description="Helical" evidence="8">
    <location>
        <begin position="468"/>
        <end position="488"/>
    </location>
</feature>
<feature type="region of interest" description="Disordered" evidence="7">
    <location>
        <begin position="1"/>
        <end position="77"/>
    </location>
</feature>
<feature type="transmembrane region" description="Helical" evidence="8">
    <location>
        <begin position="191"/>
        <end position="210"/>
    </location>
</feature>
<feature type="domain" description="Major facilitator superfamily (MFS) profile" evidence="9">
    <location>
        <begin position="125"/>
        <end position="673"/>
    </location>
</feature>
<feature type="transmembrane region" description="Helical" evidence="8">
    <location>
        <begin position="254"/>
        <end position="275"/>
    </location>
</feature>
<feature type="transmembrane region" description="Helical" evidence="8">
    <location>
        <begin position="616"/>
        <end position="636"/>
    </location>
</feature>
<dbReference type="InterPro" id="IPR020846">
    <property type="entry name" value="MFS_dom"/>
</dbReference>
<feature type="transmembrane region" description="Helical" evidence="8">
    <location>
        <begin position="642"/>
        <end position="663"/>
    </location>
</feature>
<dbReference type="AlphaFoldDB" id="A0A1Q2ZT48"/>
<evidence type="ECO:0000256" key="7">
    <source>
        <dbReference type="SAM" id="MobiDB-lite"/>
    </source>
</evidence>
<dbReference type="CDD" id="cd17323">
    <property type="entry name" value="MFS_Tpo1_MDR_like"/>
    <property type="match status" value="1"/>
</dbReference>
<proteinExistence type="inferred from homology"/>
<dbReference type="PANTHER" id="PTHR23502:SF5">
    <property type="entry name" value="QUINIDINE RESISTANCE PROTEIN 3"/>
    <property type="match status" value="1"/>
</dbReference>
<dbReference type="GO" id="GO:0015203">
    <property type="term" value="F:polyamine transmembrane transporter activity"/>
    <property type="evidence" value="ECO:0007669"/>
    <property type="project" value="TreeGrafter"/>
</dbReference>
<evidence type="ECO:0000259" key="9">
    <source>
        <dbReference type="PROSITE" id="PS50850"/>
    </source>
</evidence>
<feature type="transmembrane region" description="Helical" evidence="8">
    <location>
        <begin position="550"/>
        <end position="570"/>
    </location>
</feature>
<dbReference type="eggNOG" id="KOG0255">
    <property type="taxonomic scope" value="Eukaryota"/>
</dbReference>
<dbReference type="Proteomes" id="UP000187013">
    <property type="component" value="Unassembled WGS sequence"/>
</dbReference>
<dbReference type="PROSITE" id="PS50850">
    <property type="entry name" value="MFS"/>
    <property type="match status" value="1"/>
</dbReference>
<evidence type="ECO:0000313" key="11">
    <source>
        <dbReference type="Proteomes" id="UP000187013"/>
    </source>
</evidence>
<gene>
    <name evidence="10" type="ORF">ZYGR_0A01570</name>
</gene>
<feature type="region of interest" description="Disordered" evidence="7">
    <location>
        <begin position="375"/>
        <end position="399"/>
    </location>
</feature>
<feature type="transmembrane region" description="Helical" evidence="8">
    <location>
        <begin position="281"/>
        <end position="299"/>
    </location>
</feature>
<feature type="transmembrane region" description="Helical" evidence="8">
    <location>
        <begin position="159"/>
        <end position="179"/>
    </location>
</feature>
<evidence type="ECO:0000256" key="2">
    <source>
        <dbReference type="ARBA" id="ARBA00022448"/>
    </source>
</evidence>
<evidence type="ECO:0000256" key="4">
    <source>
        <dbReference type="ARBA" id="ARBA00022989"/>
    </source>
</evidence>
<feature type="region of interest" description="Disordered" evidence="7">
    <location>
        <begin position="341"/>
        <end position="362"/>
    </location>
</feature>
<dbReference type="Gene3D" id="1.20.1250.20">
    <property type="entry name" value="MFS general substrate transporter like domains"/>
    <property type="match status" value="1"/>
</dbReference>
<keyword evidence="2" id="KW-0813">Transport</keyword>
<feature type="transmembrane region" description="Helical" evidence="8">
    <location>
        <begin position="582"/>
        <end position="604"/>
    </location>
</feature>
<sequence length="684" mass="76120">MVDPTNTTAKDGGSVYSYNSYSDSDLSPGKKDEEGGFQDPQAYRGPHGEPTASDGAESTGEGFHEGDVKAESEQDENKKVGVWKKLKDRSYWTPRKERRGILPHLSLIPEFKDARDYPPHIKKFIVFVIAFSSMMGPMATSIVYPAIDPIKEDYKTTSIMVNVSVGVYQISLGVFPLWWSSISEMNGRRTVYVLSFLLLLAFNVGTGLSPNINDFIILRVLSGGAAASVQSVGAGTVADLYVPEERGTNIGIYYMGPLMAPLVSPIIGAALVSGFPWKSTQWFMVILSGVNVILLVLFLPETLRKQDSGAAITAILQARRKGSPGVNANQTEDKSGYQTQYNEDTHSISDPSIATHEHGNDADLERVLSRTSNSMTRFNSNNDLDPIAPQLSKIHSYDPRQEQMLREYEAKRVENNLEEELSRMETAKSNHTARSDGDKIEQTRFQKYRHLAYLYLIRPLKSLYFLEYPPVLLAITFSAISFAVLYFVNMTLEYGYSRPPYNFSPMLIGLMYIPNSVTYLLASVFGGMWTDNLLLKYKAKHGEMVPEARISWNIVTAVIAFPISLLIFGWCLDKGEHWETPLVGTALFGYANMMTIGATVSYLVDSLPGKGATGVALNNLVRQVLAAAAVFVTDPMLDNMTIGWSFTMLAFIIIGATSVLVVLKKYGDHWRENFDLERLYNKLE</sequence>
<dbReference type="Gene3D" id="1.20.1720.10">
    <property type="entry name" value="Multidrug resistance protein D"/>
    <property type="match status" value="1"/>
</dbReference>
<dbReference type="GO" id="GO:0005886">
    <property type="term" value="C:plasma membrane"/>
    <property type="evidence" value="ECO:0007669"/>
    <property type="project" value="TreeGrafter"/>
</dbReference>
<dbReference type="FunFam" id="1.20.1720.10:FF:000009">
    <property type="entry name" value="MFS multidrug transporter"/>
    <property type="match status" value="1"/>
</dbReference>
<organism evidence="10 11">
    <name type="scientific">Zygosaccharomyces rouxii</name>
    <dbReference type="NCBI Taxonomy" id="4956"/>
    <lineage>
        <taxon>Eukaryota</taxon>
        <taxon>Fungi</taxon>
        <taxon>Dikarya</taxon>
        <taxon>Ascomycota</taxon>
        <taxon>Saccharomycotina</taxon>
        <taxon>Saccharomycetes</taxon>
        <taxon>Saccharomycetales</taxon>
        <taxon>Saccharomycetaceae</taxon>
        <taxon>Zygosaccharomyces</taxon>
    </lineage>
</organism>
<feature type="compositionally biased region" description="Polar residues" evidence="7">
    <location>
        <begin position="341"/>
        <end position="352"/>
    </location>
</feature>
<evidence type="ECO:0000256" key="1">
    <source>
        <dbReference type="ARBA" id="ARBA00004141"/>
    </source>
</evidence>
<keyword evidence="4 8" id="KW-1133">Transmembrane helix</keyword>
<evidence type="ECO:0000313" key="10">
    <source>
        <dbReference type="EMBL" id="GAV46565.1"/>
    </source>
</evidence>
<comment type="similarity">
    <text evidence="6">Belongs to the major facilitator superfamily. CAR1 family.</text>
</comment>
<evidence type="ECO:0000256" key="3">
    <source>
        <dbReference type="ARBA" id="ARBA00022692"/>
    </source>
</evidence>
<feature type="compositionally biased region" description="Low complexity" evidence="7">
    <location>
        <begin position="11"/>
        <end position="27"/>
    </location>
</feature>
<dbReference type="PANTHER" id="PTHR23502">
    <property type="entry name" value="MAJOR FACILITATOR SUPERFAMILY"/>
    <property type="match status" value="1"/>
</dbReference>
<dbReference type="GO" id="GO:0010509">
    <property type="term" value="P:intracellular polyamine homeostasis"/>
    <property type="evidence" value="ECO:0007669"/>
    <property type="project" value="TreeGrafter"/>
</dbReference>
<feature type="transmembrane region" description="Helical" evidence="8">
    <location>
        <begin position="508"/>
        <end position="529"/>
    </location>
</feature>
<feature type="compositionally biased region" description="Basic and acidic residues" evidence="7">
    <location>
        <begin position="62"/>
        <end position="77"/>
    </location>
</feature>
<accession>A0A1Q2ZT48</accession>
<dbReference type="InterPro" id="IPR036259">
    <property type="entry name" value="MFS_trans_sf"/>
</dbReference>
<evidence type="ECO:0000256" key="8">
    <source>
        <dbReference type="SAM" id="Phobius"/>
    </source>
</evidence>
<feature type="transmembrane region" description="Helical" evidence="8">
    <location>
        <begin position="216"/>
        <end position="242"/>
    </location>
</feature>
<dbReference type="OMA" id="WIMAREA"/>
<name>A0A1Q2ZT48_ZYGRO</name>